<dbReference type="SUPFAM" id="SSF51658">
    <property type="entry name" value="Xylose isomerase-like"/>
    <property type="match status" value="1"/>
</dbReference>
<gene>
    <name evidence="2" type="ORF">AVDCRST_MAG33-2804</name>
</gene>
<dbReference type="EMBL" id="CADCWK010000344">
    <property type="protein sequence ID" value="CAA9573619.1"/>
    <property type="molecule type" value="Genomic_DNA"/>
</dbReference>
<evidence type="ECO:0000313" key="2">
    <source>
        <dbReference type="EMBL" id="CAA9573619.1"/>
    </source>
</evidence>
<name>A0A6J4VCU9_9BACT</name>
<feature type="domain" description="Xylose isomerase-like TIM barrel" evidence="1">
    <location>
        <begin position="34"/>
        <end position="250"/>
    </location>
</feature>
<dbReference type="PANTHER" id="PTHR12110">
    <property type="entry name" value="HYDROXYPYRUVATE ISOMERASE"/>
    <property type="match status" value="1"/>
</dbReference>
<dbReference type="InterPro" id="IPR036237">
    <property type="entry name" value="Xyl_isomerase-like_sf"/>
</dbReference>
<dbReference type="PANTHER" id="PTHR12110:SF48">
    <property type="entry name" value="BLL3656 PROTEIN"/>
    <property type="match status" value="1"/>
</dbReference>
<proteinExistence type="predicted"/>
<dbReference type="Gene3D" id="3.20.20.150">
    <property type="entry name" value="Divalent-metal-dependent TIM barrel enzymes"/>
    <property type="match status" value="1"/>
</dbReference>
<dbReference type="AlphaFoldDB" id="A0A6J4VCU9"/>
<evidence type="ECO:0000259" key="1">
    <source>
        <dbReference type="Pfam" id="PF01261"/>
    </source>
</evidence>
<organism evidence="2">
    <name type="scientific">uncultured Thermomicrobiales bacterium</name>
    <dbReference type="NCBI Taxonomy" id="1645740"/>
    <lineage>
        <taxon>Bacteria</taxon>
        <taxon>Pseudomonadati</taxon>
        <taxon>Thermomicrobiota</taxon>
        <taxon>Thermomicrobia</taxon>
        <taxon>Thermomicrobiales</taxon>
        <taxon>environmental samples</taxon>
    </lineage>
</organism>
<reference evidence="2" key="1">
    <citation type="submission" date="2020-02" db="EMBL/GenBank/DDBJ databases">
        <authorList>
            <person name="Meier V. D."/>
        </authorList>
    </citation>
    <scope>NUCLEOTIDE SEQUENCE</scope>
    <source>
        <strain evidence="2">AVDCRST_MAG33</strain>
    </source>
</reference>
<dbReference type="Pfam" id="PF01261">
    <property type="entry name" value="AP_endonuc_2"/>
    <property type="match status" value="1"/>
</dbReference>
<dbReference type="InterPro" id="IPR013022">
    <property type="entry name" value="Xyl_isomerase-like_TIM-brl"/>
</dbReference>
<dbReference type="InterPro" id="IPR050312">
    <property type="entry name" value="IolE/XylAMocC-like"/>
</dbReference>
<sequence>MTRDLSPAAYVRPPRSSLALGAITFRDRPFQATLDAAAGAGFDGVGVTVGQCLSALERGIPLDQLPVLVERAGLHVAELELVRLCEQGAVRHANDLVLDLAGTLDPDRVHVAAWTGEPQQIADAFAHVCAELPETPVAFEFMAYNAVPGFAAALDLSAATGMANASVVLDILHFFRTHASFEDVTPEAMHRVAVVQLSDVVTRPRGDELDEARHRRTYPGEGSLDSVEFVRRVRRTGVVPPISVEPINDAYEQLPLAVVADRAMVATARLLQAVEAVDQEE</sequence>
<protein>
    <recommendedName>
        <fullName evidence="1">Xylose isomerase-like TIM barrel domain-containing protein</fullName>
    </recommendedName>
</protein>
<accession>A0A6J4VCU9</accession>